<keyword evidence="1" id="KW-0732">Signal</keyword>
<keyword evidence="4" id="KW-1185">Reference proteome</keyword>
<gene>
    <name evidence="3" type="ORF">SAMN06265373_102408</name>
</gene>
<feature type="chain" id="PRO_5046209868" description="Surface lipoprotein assembly modifier C-terminal domain-containing protein" evidence="1">
    <location>
        <begin position="33"/>
        <end position="465"/>
    </location>
</feature>
<accession>A0ABY1NLH4</accession>
<name>A0ABY1NLH4_9RHOB</name>
<feature type="domain" description="Surface lipoprotein assembly modifier C-terminal" evidence="2">
    <location>
        <begin position="389"/>
        <end position="451"/>
    </location>
</feature>
<protein>
    <recommendedName>
        <fullName evidence="2">Surface lipoprotein assembly modifier C-terminal domain-containing protein</fullName>
    </recommendedName>
</protein>
<dbReference type="Gene3D" id="1.25.40.10">
    <property type="entry name" value="Tetratricopeptide repeat domain"/>
    <property type="match status" value="1"/>
</dbReference>
<reference evidence="3 4" key="1">
    <citation type="submission" date="2017-05" db="EMBL/GenBank/DDBJ databases">
        <authorList>
            <person name="Varghese N."/>
            <person name="Submissions S."/>
        </authorList>
    </citation>
    <scope>NUCLEOTIDE SEQUENCE [LARGE SCALE GENOMIC DNA]</scope>
    <source>
        <strain evidence="3 4">DSM 29734</strain>
    </source>
</reference>
<sequence length="465" mass="52261">MKQAASSSTNLMRHFLLNAAAVLLTCVGMTEAQTVDIPKEDARQLAAKHMLSGNSEAALSIATALIASDSSDAQAHLIAAQTLRSKGDYKGAQTHASMAFESATSAKMRYVTAMVMAQSLSANGQKSASQLWLRRAAEVAPDEQSRLRAIRDFRYVRDTNPWQYALSIGIRPSSNINNGSRDNRLYWGGLVFVNPEAEPLSGLEIETGFKAFYRPLAENRERLTFGISFETRQYVLSEHAKETNPNARASDFAYTRLEGHVIQTWRGERQPNTMQRISRLGFTAGANTYGGDHLSNYLRLWGSNRFGLSERSYITALGSFERTWRKDASIRDSDLIELGGTYGYHFKRGGQINVYGRLGDKKSESNAIAHDNLRLGVVYSSDTRIAGGLPRLSFEYEGRWYDYPREIPDPRRDNQYTAALSLVMDQWDLYGFAPEIRLNYKRNHSNVTQYETLQYGLDFGIRSVF</sequence>
<dbReference type="Pfam" id="PF04575">
    <property type="entry name" value="SlipAM"/>
    <property type="match status" value="1"/>
</dbReference>
<evidence type="ECO:0000313" key="3">
    <source>
        <dbReference type="EMBL" id="SMP12911.1"/>
    </source>
</evidence>
<dbReference type="EMBL" id="FXTY01000002">
    <property type="protein sequence ID" value="SMP12911.1"/>
    <property type="molecule type" value="Genomic_DNA"/>
</dbReference>
<evidence type="ECO:0000256" key="1">
    <source>
        <dbReference type="SAM" id="SignalP"/>
    </source>
</evidence>
<evidence type="ECO:0000313" key="4">
    <source>
        <dbReference type="Proteomes" id="UP001157961"/>
    </source>
</evidence>
<evidence type="ECO:0000259" key="2">
    <source>
        <dbReference type="Pfam" id="PF04575"/>
    </source>
</evidence>
<dbReference type="SUPFAM" id="SSF48452">
    <property type="entry name" value="TPR-like"/>
    <property type="match status" value="1"/>
</dbReference>
<dbReference type="InterPro" id="IPR007655">
    <property type="entry name" value="Slam_C"/>
</dbReference>
<feature type="signal peptide" evidence="1">
    <location>
        <begin position="1"/>
        <end position="32"/>
    </location>
</feature>
<organism evidence="3 4">
    <name type="scientific">Shimia sagamensis</name>
    <dbReference type="NCBI Taxonomy" id="1566352"/>
    <lineage>
        <taxon>Bacteria</taxon>
        <taxon>Pseudomonadati</taxon>
        <taxon>Pseudomonadota</taxon>
        <taxon>Alphaproteobacteria</taxon>
        <taxon>Rhodobacterales</taxon>
        <taxon>Roseobacteraceae</taxon>
    </lineage>
</organism>
<comment type="caution">
    <text evidence="3">The sequence shown here is derived from an EMBL/GenBank/DDBJ whole genome shotgun (WGS) entry which is preliminary data.</text>
</comment>
<proteinExistence type="predicted"/>
<dbReference type="InterPro" id="IPR011990">
    <property type="entry name" value="TPR-like_helical_dom_sf"/>
</dbReference>
<dbReference type="Proteomes" id="UP001157961">
    <property type="component" value="Unassembled WGS sequence"/>
</dbReference>